<comment type="caution">
    <text evidence="9">The sequence shown here is derived from an EMBL/GenBank/DDBJ whole genome shotgun (WGS) entry which is preliminary data.</text>
</comment>
<evidence type="ECO:0000256" key="2">
    <source>
        <dbReference type="ARBA" id="ARBA00022490"/>
    </source>
</evidence>
<dbReference type="SUPFAM" id="SSF52096">
    <property type="entry name" value="ClpP/crotonase"/>
    <property type="match status" value="1"/>
</dbReference>
<evidence type="ECO:0000313" key="10">
    <source>
        <dbReference type="Proteomes" id="UP000540014"/>
    </source>
</evidence>
<proteinExistence type="inferred from homology"/>
<dbReference type="RefSeq" id="WP_168965536.1">
    <property type="nucleotide sequence ID" value="NZ_JABAFR010000014.1"/>
</dbReference>
<evidence type="ECO:0000313" key="9">
    <source>
        <dbReference type="EMBL" id="NME44635.1"/>
    </source>
</evidence>
<name>A0A7X9RH89_9FIRM</name>
<feature type="active site" evidence="7">
    <location>
        <position position="122"/>
    </location>
</feature>
<dbReference type="PRINTS" id="PR00127">
    <property type="entry name" value="CLPPROTEASEP"/>
</dbReference>
<accession>A0A7X9RH89</accession>
<organism evidence="9 10">
    <name type="scientific">Faecalicoccus pleomorphus</name>
    <dbReference type="NCBI Taxonomy" id="1323"/>
    <lineage>
        <taxon>Bacteria</taxon>
        <taxon>Bacillati</taxon>
        <taxon>Bacillota</taxon>
        <taxon>Erysipelotrichia</taxon>
        <taxon>Erysipelotrichales</taxon>
        <taxon>Erysipelotrichaceae</taxon>
        <taxon>Faecalicoccus</taxon>
    </lineage>
</organism>
<dbReference type="PROSITE" id="PS00382">
    <property type="entry name" value="CLP_PROTEASE_HIS"/>
    <property type="match status" value="1"/>
</dbReference>
<dbReference type="Gene3D" id="3.90.226.10">
    <property type="entry name" value="2-enoyl-CoA Hydratase, Chain A, domain 1"/>
    <property type="match status" value="1"/>
</dbReference>
<gene>
    <name evidence="9" type="ORF">HF861_07010</name>
</gene>
<evidence type="ECO:0000256" key="8">
    <source>
        <dbReference type="RuleBase" id="RU003567"/>
    </source>
</evidence>
<dbReference type="GO" id="GO:0006515">
    <property type="term" value="P:protein quality control for misfolded or incompletely synthesized proteins"/>
    <property type="evidence" value="ECO:0007669"/>
    <property type="project" value="TreeGrafter"/>
</dbReference>
<comment type="similarity">
    <text evidence="1 8">Belongs to the peptidase S14 family.</text>
</comment>
<keyword evidence="4" id="KW-0378">Hydrolase</keyword>
<reference evidence="9 10" key="1">
    <citation type="submission" date="2020-04" db="EMBL/GenBank/DDBJ databases">
        <authorList>
            <person name="Hitch T.C.A."/>
            <person name="Wylensek D."/>
            <person name="Clavel T."/>
        </authorList>
    </citation>
    <scope>NUCLEOTIDE SEQUENCE [LARGE SCALE GENOMIC DNA]</scope>
    <source>
        <strain evidence="9 10">BSM-383-APC-22F</strain>
    </source>
</reference>
<dbReference type="GO" id="GO:0009368">
    <property type="term" value="C:endopeptidase Clp complex"/>
    <property type="evidence" value="ECO:0007669"/>
    <property type="project" value="TreeGrafter"/>
</dbReference>
<keyword evidence="2" id="KW-0963">Cytoplasm</keyword>
<dbReference type="GO" id="GO:0004252">
    <property type="term" value="F:serine-type endopeptidase activity"/>
    <property type="evidence" value="ECO:0007669"/>
    <property type="project" value="UniProtKB-EC"/>
</dbReference>
<evidence type="ECO:0000256" key="7">
    <source>
        <dbReference type="PROSITE-ProRule" id="PRU10086"/>
    </source>
</evidence>
<evidence type="ECO:0000256" key="3">
    <source>
        <dbReference type="ARBA" id="ARBA00022670"/>
    </source>
</evidence>
<dbReference type="GO" id="GO:0004176">
    <property type="term" value="F:ATP-dependent peptidase activity"/>
    <property type="evidence" value="ECO:0007669"/>
    <property type="project" value="InterPro"/>
</dbReference>
<dbReference type="PANTHER" id="PTHR10381:SF70">
    <property type="entry name" value="ATP-DEPENDENT CLP PROTEASE PROTEOLYTIC SUBUNIT"/>
    <property type="match status" value="1"/>
</dbReference>
<comment type="catalytic activity">
    <reaction evidence="6 7">
        <text>Hydrolysis of proteins to small peptides in the presence of ATP and magnesium. alpha-casein is the usual test substrate. In the absence of ATP, only oligopeptides shorter than five residues are hydrolyzed (such as succinyl-Leu-Tyr-|-NHMec, and Leu-Tyr-Leu-|-Tyr-Trp, in which cleavage of the -Tyr-|-Leu- and -Tyr-|-Trp bonds also occurs).</text>
        <dbReference type="EC" id="3.4.21.92"/>
    </reaction>
</comment>
<dbReference type="InterPro" id="IPR001907">
    <property type="entry name" value="ClpP"/>
</dbReference>
<sequence length="191" mass="21118">MREIQFQKKEPTGHVHYSLYSAFILEDFSILIDRPIDNDMASEVILTLRLLHETDPEKMITIYINSPGGSVSAGMAIFDYCAAISNPIHTVGLGLCASMGAFLLICLGQNRSAGENCEIMLHQPLVTGMGPGKATDVEIAARQLLKTREKINTHLAKHSHLNEKEIEELSESDKWLTAAEALKLGFIDGFY</sequence>
<protein>
    <recommendedName>
        <fullName evidence="8">ATP-dependent Clp protease proteolytic subunit</fullName>
    </recommendedName>
</protein>
<evidence type="ECO:0000256" key="5">
    <source>
        <dbReference type="ARBA" id="ARBA00022825"/>
    </source>
</evidence>
<dbReference type="CDD" id="cd07017">
    <property type="entry name" value="S14_ClpP_2"/>
    <property type="match status" value="1"/>
</dbReference>
<keyword evidence="5" id="KW-0720">Serine protease</keyword>
<dbReference type="Proteomes" id="UP000540014">
    <property type="component" value="Unassembled WGS sequence"/>
</dbReference>
<keyword evidence="3 9" id="KW-0645">Protease</keyword>
<dbReference type="EMBL" id="JABAFR010000014">
    <property type="protein sequence ID" value="NME44635.1"/>
    <property type="molecule type" value="Genomic_DNA"/>
</dbReference>
<dbReference type="InterPro" id="IPR023562">
    <property type="entry name" value="ClpP/TepA"/>
</dbReference>
<evidence type="ECO:0000256" key="1">
    <source>
        <dbReference type="ARBA" id="ARBA00007039"/>
    </source>
</evidence>
<dbReference type="PANTHER" id="PTHR10381">
    <property type="entry name" value="ATP-DEPENDENT CLP PROTEASE PROTEOLYTIC SUBUNIT"/>
    <property type="match status" value="1"/>
</dbReference>
<dbReference type="InterPro" id="IPR029045">
    <property type="entry name" value="ClpP/crotonase-like_dom_sf"/>
</dbReference>
<dbReference type="GO" id="GO:0051117">
    <property type="term" value="F:ATPase binding"/>
    <property type="evidence" value="ECO:0007669"/>
    <property type="project" value="TreeGrafter"/>
</dbReference>
<dbReference type="AlphaFoldDB" id="A0A7X9RH89"/>
<evidence type="ECO:0000256" key="4">
    <source>
        <dbReference type="ARBA" id="ARBA00022801"/>
    </source>
</evidence>
<evidence type="ECO:0000256" key="6">
    <source>
        <dbReference type="ARBA" id="ARBA00034021"/>
    </source>
</evidence>
<dbReference type="Pfam" id="PF00574">
    <property type="entry name" value="CLP_protease"/>
    <property type="match status" value="1"/>
</dbReference>
<dbReference type="InterPro" id="IPR033135">
    <property type="entry name" value="ClpP_His_AS"/>
</dbReference>